<dbReference type="AlphaFoldDB" id="A0AAD8ECU0"/>
<comment type="caution">
    <text evidence="1">The sequence shown here is derived from an EMBL/GenBank/DDBJ whole genome shotgun (WGS) entry which is preliminary data.</text>
</comment>
<reference evidence="1" key="1">
    <citation type="journal article" date="2023" name="IScience">
        <title>Live-bearing cockroach genome reveals convergent evolutionary mechanisms linked to viviparity in insects and beyond.</title>
        <authorList>
            <person name="Fouks B."/>
            <person name="Harrison M.C."/>
            <person name="Mikhailova A.A."/>
            <person name="Marchal E."/>
            <person name="English S."/>
            <person name="Carruthers M."/>
            <person name="Jennings E.C."/>
            <person name="Chiamaka E.L."/>
            <person name="Frigard R.A."/>
            <person name="Pippel M."/>
            <person name="Attardo G.M."/>
            <person name="Benoit J.B."/>
            <person name="Bornberg-Bauer E."/>
            <person name="Tobe S.S."/>
        </authorList>
    </citation>
    <scope>NUCLEOTIDE SEQUENCE</scope>
    <source>
        <strain evidence="1">Stay&amp;Tobe</strain>
    </source>
</reference>
<protein>
    <submittedName>
        <fullName evidence="1">Uncharacterized protein</fullName>
    </submittedName>
</protein>
<name>A0AAD8ECU0_DIPPU</name>
<evidence type="ECO:0000313" key="2">
    <source>
        <dbReference type="Proteomes" id="UP001233999"/>
    </source>
</evidence>
<organism evidence="1 2">
    <name type="scientific">Diploptera punctata</name>
    <name type="common">Pacific beetle cockroach</name>
    <dbReference type="NCBI Taxonomy" id="6984"/>
    <lineage>
        <taxon>Eukaryota</taxon>
        <taxon>Metazoa</taxon>
        <taxon>Ecdysozoa</taxon>
        <taxon>Arthropoda</taxon>
        <taxon>Hexapoda</taxon>
        <taxon>Insecta</taxon>
        <taxon>Pterygota</taxon>
        <taxon>Neoptera</taxon>
        <taxon>Polyneoptera</taxon>
        <taxon>Dictyoptera</taxon>
        <taxon>Blattodea</taxon>
        <taxon>Blaberoidea</taxon>
        <taxon>Blaberidae</taxon>
        <taxon>Diplopterinae</taxon>
        <taxon>Diploptera</taxon>
    </lineage>
</organism>
<feature type="non-terminal residue" evidence="1">
    <location>
        <position position="1"/>
    </location>
</feature>
<feature type="non-terminal residue" evidence="1">
    <location>
        <position position="52"/>
    </location>
</feature>
<sequence>ITNSLNSNSDSTQLCYYVMTYICGPGTQVTIYLSRKRTQELATTKLKAVQVE</sequence>
<dbReference type="EMBL" id="JASPKZ010007281">
    <property type="protein sequence ID" value="KAJ9585341.1"/>
    <property type="molecule type" value="Genomic_DNA"/>
</dbReference>
<dbReference type="Proteomes" id="UP001233999">
    <property type="component" value="Unassembled WGS sequence"/>
</dbReference>
<proteinExistence type="predicted"/>
<reference evidence="1" key="2">
    <citation type="submission" date="2023-05" db="EMBL/GenBank/DDBJ databases">
        <authorList>
            <person name="Fouks B."/>
        </authorList>
    </citation>
    <scope>NUCLEOTIDE SEQUENCE</scope>
    <source>
        <strain evidence="1">Stay&amp;Tobe</strain>
        <tissue evidence="1">Testes</tissue>
    </source>
</reference>
<accession>A0AAD8ECU0</accession>
<evidence type="ECO:0000313" key="1">
    <source>
        <dbReference type="EMBL" id="KAJ9585341.1"/>
    </source>
</evidence>
<keyword evidence="2" id="KW-1185">Reference proteome</keyword>
<gene>
    <name evidence="1" type="ORF">L9F63_002858</name>
</gene>